<dbReference type="GO" id="GO:0031179">
    <property type="term" value="P:peptide modification"/>
    <property type="evidence" value="ECO:0007669"/>
    <property type="project" value="InterPro"/>
</dbReference>
<feature type="binding site" evidence="1">
    <location>
        <position position="262"/>
    </location>
    <ligand>
        <name>Zn(2+)</name>
        <dbReference type="ChEBI" id="CHEBI:29105"/>
    </ligand>
</feature>
<keyword evidence="1" id="KW-0479">Metal-binding</keyword>
<dbReference type="SMART" id="SM01260">
    <property type="entry name" value="LANC_like"/>
    <property type="match status" value="1"/>
</dbReference>
<organism evidence="2 3">
    <name type="scientific">Dyadobacter flavalbus</name>
    <dbReference type="NCBI Taxonomy" id="2579942"/>
    <lineage>
        <taxon>Bacteria</taxon>
        <taxon>Pseudomonadati</taxon>
        <taxon>Bacteroidota</taxon>
        <taxon>Cytophagia</taxon>
        <taxon>Cytophagales</taxon>
        <taxon>Spirosomataceae</taxon>
        <taxon>Dyadobacter</taxon>
    </lineage>
</organism>
<dbReference type="AlphaFoldDB" id="A0A5M8QRR5"/>
<proteinExistence type="predicted"/>
<keyword evidence="1" id="KW-0862">Zinc</keyword>
<name>A0A5M8QRR5_9BACT</name>
<dbReference type="Gene3D" id="1.50.10.10">
    <property type="match status" value="1"/>
</dbReference>
<dbReference type="EMBL" id="VBSN01000041">
    <property type="protein sequence ID" value="KAA6438895.1"/>
    <property type="molecule type" value="Genomic_DNA"/>
</dbReference>
<sequence length="402" mass="45521">MSMAMTLSGTSTILAELAKNKINEIYEIVYAHQEQLTSFGFSRGFLGISVLNYLYSVDSGDKKYLNEARLTFDKACDMIDSDLNKSYPQDFAELGIVSQYLYEEGVTDMEPNTFLEDIDMILLKKMRFELDQKNIGGFVNGALGYGLYFLQRSYFNRDGIERIVAELIRGIVRNAVRTDQGCYWISRLHAHKPNTYLSMPHGSAAVALFLSRAVEMGLYSASQLQDIMQDTIAFIQAHRVHDRHYQYIDIVQDPHESRLALCYGDMGIGYMLLRAGSVFNRRDWYEEGMVLLKKCASRREDGITGVQDASILFGATGLALMFDRIARLTKDPLMKETSAFWYSQILRYDCSPDGYAGFKAANNQWHTHTNLAFGEGIIGIGCGLIKGLNPDKVDFNDLIWLL</sequence>
<dbReference type="GO" id="GO:0005975">
    <property type="term" value="P:carbohydrate metabolic process"/>
    <property type="evidence" value="ECO:0007669"/>
    <property type="project" value="InterPro"/>
</dbReference>
<evidence type="ECO:0000313" key="3">
    <source>
        <dbReference type="Proteomes" id="UP000323994"/>
    </source>
</evidence>
<dbReference type="InterPro" id="IPR012341">
    <property type="entry name" value="6hp_glycosidase-like_sf"/>
</dbReference>
<protein>
    <recommendedName>
        <fullName evidence="4">Lanthionine synthetase C family protein</fullName>
    </recommendedName>
</protein>
<comment type="caution">
    <text evidence="2">The sequence shown here is derived from an EMBL/GenBank/DDBJ whole genome shotgun (WGS) entry which is preliminary data.</text>
</comment>
<dbReference type="SUPFAM" id="SSF158745">
    <property type="entry name" value="LanC-like"/>
    <property type="match status" value="1"/>
</dbReference>
<dbReference type="GO" id="GO:0046872">
    <property type="term" value="F:metal ion binding"/>
    <property type="evidence" value="ECO:0007669"/>
    <property type="project" value="UniProtKB-KW"/>
</dbReference>
<evidence type="ECO:0000256" key="1">
    <source>
        <dbReference type="PIRSR" id="PIRSR607822-1"/>
    </source>
</evidence>
<dbReference type="InterPro" id="IPR007822">
    <property type="entry name" value="LANC-like"/>
</dbReference>
<keyword evidence="3" id="KW-1185">Reference proteome</keyword>
<reference evidence="2 3" key="1">
    <citation type="submission" date="2019-05" db="EMBL/GenBank/DDBJ databases">
        <authorList>
            <person name="Qu J.-H."/>
        </authorList>
    </citation>
    <scope>NUCLEOTIDE SEQUENCE [LARGE SCALE GENOMIC DNA]</scope>
    <source>
        <strain evidence="2 3">NS28</strain>
    </source>
</reference>
<accession>A0A5M8QRR5</accession>
<evidence type="ECO:0000313" key="2">
    <source>
        <dbReference type="EMBL" id="KAA6438895.1"/>
    </source>
</evidence>
<evidence type="ECO:0008006" key="4">
    <source>
        <dbReference type="Google" id="ProtNLM"/>
    </source>
</evidence>
<dbReference type="Pfam" id="PF05147">
    <property type="entry name" value="LANC_like"/>
    <property type="match status" value="1"/>
</dbReference>
<dbReference type="Proteomes" id="UP000323994">
    <property type="component" value="Unassembled WGS sequence"/>
</dbReference>
<gene>
    <name evidence="2" type="ORF">FEM33_15095</name>
</gene>